<reference evidence="4" key="1">
    <citation type="submission" date="2025-08" db="UniProtKB">
        <authorList>
            <consortium name="RefSeq"/>
        </authorList>
    </citation>
    <scope>IDENTIFICATION</scope>
    <source>
        <tissue evidence="4">Gonad</tissue>
    </source>
</reference>
<name>A0A6P4Z6Z8_BRABE</name>
<protein>
    <submittedName>
        <fullName evidence="4">Uncharacterized protein LOC109471862 isoform X1</fullName>
    </submittedName>
</protein>
<feature type="region of interest" description="Disordered" evidence="1">
    <location>
        <begin position="239"/>
        <end position="260"/>
    </location>
</feature>
<keyword evidence="3" id="KW-1185">Reference proteome</keyword>
<feature type="compositionally biased region" description="Basic and acidic residues" evidence="1">
    <location>
        <begin position="248"/>
        <end position="259"/>
    </location>
</feature>
<dbReference type="GeneID" id="109471862"/>
<dbReference type="KEGG" id="bbel:109471862"/>
<feature type="transmembrane region" description="Helical" evidence="2">
    <location>
        <begin position="289"/>
        <end position="317"/>
    </location>
</feature>
<proteinExistence type="predicted"/>
<evidence type="ECO:0000256" key="1">
    <source>
        <dbReference type="SAM" id="MobiDB-lite"/>
    </source>
</evidence>
<dbReference type="AlphaFoldDB" id="A0A6P4Z6Z8"/>
<keyword evidence="2" id="KW-0812">Transmembrane</keyword>
<dbReference type="RefSeq" id="XP_019626827.1">
    <property type="nucleotide sequence ID" value="XM_019771268.1"/>
</dbReference>
<evidence type="ECO:0000313" key="3">
    <source>
        <dbReference type="Proteomes" id="UP000515135"/>
    </source>
</evidence>
<evidence type="ECO:0000256" key="2">
    <source>
        <dbReference type="SAM" id="Phobius"/>
    </source>
</evidence>
<evidence type="ECO:0000313" key="4">
    <source>
        <dbReference type="RefSeq" id="XP_019626827.1"/>
    </source>
</evidence>
<keyword evidence="2" id="KW-1133">Transmembrane helix</keyword>
<organism evidence="3 4">
    <name type="scientific">Branchiostoma belcheri</name>
    <name type="common">Amphioxus</name>
    <dbReference type="NCBI Taxonomy" id="7741"/>
    <lineage>
        <taxon>Eukaryota</taxon>
        <taxon>Metazoa</taxon>
        <taxon>Chordata</taxon>
        <taxon>Cephalochordata</taxon>
        <taxon>Leptocardii</taxon>
        <taxon>Amphioxiformes</taxon>
        <taxon>Branchiostomatidae</taxon>
        <taxon>Branchiostoma</taxon>
    </lineage>
</organism>
<keyword evidence="2" id="KW-0472">Membrane</keyword>
<sequence length="323" mass="35689">MLFPALSLRLEGPLAVPAWLTEVRHLSPTCSATCYHHLAIGQSYRASQQITVNAGLNWFCTLADRASGLIFTTQARFPPMPVLRAEAVPSDGRFSQPQQEDEVSDVVIQAVFGDHISPEQVKAGIKFNPLYSENANSNAARTHYGTYNYLDVHHLRSLHTKEAAPEFHSPESHHIGTNGDVIVPNGSEKPAFVQLDAALRKSENGPRKNGILANGPAGKQKANGCVKWAPLPQLVKSASLQKSNNARTQDKNDNKEKKASSRLYDTTDAIMHGYDTLIWKTLEKKKRRYVLRAFLCVLGILILLGLFVMAVVLPLYFFNFLGG</sequence>
<accession>A0A6P4Z6Z8</accession>
<gene>
    <name evidence="4" type="primary">LOC109471862</name>
</gene>
<dbReference type="OrthoDB" id="10040231at2759"/>
<dbReference type="Proteomes" id="UP000515135">
    <property type="component" value="Unplaced"/>
</dbReference>